<name>A0A396GEI4_MEDTR</name>
<dbReference type="AlphaFoldDB" id="A0A396GEI4"/>
<evidence type="ECO:0000256" key="2">
    <source>
        <dbReference type="ARBA" id="ARBA00022737"/>
    </source>
</evidence>
<feature type="repeat" description="WD" evidence="3">
    <location>
        <begin position="738"/>
        <end position="773"/>
    </location>
</feature>
<evidence type="ECO:0000256" key="5">
    <source>
        <dbReference type="SAM" id="MobiDB-lite"/>
    </source>
</evidence>
<dbReference type="PANTHER" id="PTHR44218">
    <property type="entry name" value="PROTEIN SPA1-RELATED 2"/>
    <property type="match status" value="1"/>
</dbReference>
<dbReference type="Proteomes" id="UP000265566">
    <property type="component" value="Chromosome 8"/>
</dbReference>
<dbReference type="PROSITE" id="PS00678">
    <property type="entry name" value="WD_REPEATS_1"/>
    <property type="match status" value="1"/>
</dbReference>
<dbReference type="PRINTS" id="PR00320">
    <property type="entry name" value="GPROTEINBRPT"/>
</dbReference>
<keyword evidence="1 3" id="KW-0853">WD repeat</keyword>
<dbReference type="InterPro" id="IPR036322">
    <property type="entry name" value="WD40_repeat_dom_sf"/>
</dbReference>
<protein>
    <recommendedName>
        <fullName evidence="6">Protein kinase domain-containing protein</fullName>
    </recommendedName>
</protein>
<feature type="region of interest" description="Disordered" evidence="5">
    <location>
        <begin position="1"/>
        <end position="27"/>
    </location>
</feature>
<dbReference type="Pfam" id="PF00400">
    <property type="entry name" value="WD40"/>
    <property type="match status" value="3"/>
</dbReference>
<dbReference type="GO" id="GO:0005524">
    <property type="term" value="F:ATP binding"/>
    <property type="evidence" value="ECO:0007669"/>
    <property type="project" value="InterPro"/>
</dbReference>
<accession>A0A396GEI4</accession>
<reference evidence="8" key="1">
    <citation type="journal article" date="2018" name="Nat. Plants">
        <title>Whole-genome landscape of Medicago truncatula symbiotic genes.</title>
        <authorList>
            <person name="Pecrix Y."/>
            <person name="Staton S.E."/>
            <person name="Sallet E."/>
            <person name="Lelandais-Briere C."/>
            <person name="Moreau S."/>
            <person name="Carrere S."/>
            <person name="Blein T."/>
            <person name="Jardinaud M.F."/>
            <person name="Latrasse D."/>
            <person name="Zouine M."/>
            <person name="Zahm M."/>
            <person name="Kreplak J."/>
            <person name="Mayjonade B."/>
            <person name="Satge C."/>
            <person name="Perez M."/>
            <person name="Cauet S."/>
            <person name="Marande W."/>
            <person name="Chantry-Darmon C."/>
            <person name="Lopez-Roques C."/>
            <person name="Bouchez O."/>
            <person name="Berard A."/>
            <person name="Debelle F."/>
            <person name="Munos S."/>
            <person name="Bendahmane A."/>
            <person name="Berges H."/>
            <person name="Niebel A."/>
            <person name="Buitink J."/>
            <person name="Frugier F."/>
            <person name="Benhamed M."/>
            <person name="Crespi M."/>
            <person name="Gouzy J."/>
            <person name="Gamas P."/>
        </authorList>
    </citation>
    <scope>NUCLEOTIDE SEQUENCE [LARGE SCALE GENOMIC DNA]</scope>
    <source>
        <strain evidence="8">cv. Jemalong A17</strain>
    </source>
</reference>
<feature type="repeat" description="WD" evidence="3">
    <location>
        <begin position="847"/>
        <end position="887"/>
    </location>
</feature>
<evidence type="ECO:0000313" key="7">
    <source>
        <dbReference type="EMBL" id="RHN39769.1"/>
    </source>
</evidence>
<feature type="domain" description="Protein kinase" evidence="6">
    <location>
        <begin position="45"/>
        <end position="457"/>
    </location>
</feature>
<dbReference type="SMART" id="SM00220">
    <property type="entry name" value="S_TKc"/>
    <property type="match status" value="1"/>
</dbReference>
<dbReference type="InterPro" id="IPR000719">
    <property type="entry name" value="Prot_kinase_dom"/>
</dbReference>
<sequence>MTANSGRGTEEHKRKINDPLPRSPRLCTPIRKENVIGNENNILTRNFASLAGSGPPSTSFCSTTDPKHIVEKLHVRNNKNLNVALGIPPHNFRQHQRNQLAIESKYNNSLSRKIAQKSLRLSKGQKGIDSRKNLNHEQYKAFANIGNMDNTHFVSSKMQSSSATSSYPQLLGEKTVKGKGILHNVMSGAECFNDGLNLRAWMKSESHKVKKSERLYIFKQILELVDFAHSQGFVLEDIKPSCFVLSPLNKIKYIGSYSQHVFDDQKSCFTVFKSCLKAIMTCNGTRKMPWEQDNCACQNLSAKKQKLCEEKTSLKEQHHFNCIHGCDTKMDMETRVNKERLWLDDSSYQHAFAEEKQFISETIEFEEKWYSCPEVLNEEACTFSSNVYSLGVLLFELLCNIESLEAHSTVMFDMRHRILPPKFLSQNAKDAGFCLWLLHPEPSSRPNTRMILESEFIRELEASNSGDNNVIVSEDDVADTQELLHFLISVEEEKKKQEAKLAEELHCLNEDIKEVEGNHSYGSDSAFPSSQLNYLPYHDSSSKIISRSFPSSFVDEAKFMNNISQLENSYFSMRFQGPLKEAAAAKSSDKSVMETRWRLPHLENVGNGPKRIQGSIGCLGPFYEGICKFARYSKFEERGTLRNSDLLSSANVICALSFDRDEDYIAAGGISKKIKIFDLNAISSDSTDIQYPVVEMSNKSKLSCVCWNSYIKNHLASTDYDGVVQMWDAGTGQPLSQYMEHQKRAWSVHFSASDPKMFASGSDDCSVKLWNISEACFFLCILITNHNLKQTFDIISERNSIGTIMSPANVCCVQFSEYSTNLLFFGSADYKVYGYDLRNTKIPWCTLPGHGKAVSYVKFIDAQTVVSASTDNSLKLWDLKKTSSAELSSDACDLTFRGHSNGKNFVGLSVLDGYIACGSESNEVYCYHKSLPVPMASHKFESIDPISGHSNSNDNNGQFVSSVCWRKKSNMLVAANSVGIVKLLQMV</sequence>
<dbReference type="PROSITE" id="PS50082">
    <property type="entry name" value="WD_REPEATS_2"/>
    <property type="match status" value="2"/>
</dbReference>
<evidence type="ECO:0000256" key="1">
    <source>
        <dbReference type="ARBA" id="ARBA00022574"/>
    </source>
</evidence>
<evidence type="ECO:0000256" key="4">
    <source>
        <dbReference type="SAM" id="Coils"/>
    </source>
</evidence>
<organism evidence="7 8">
    <name type="scientific">Medicago truncatula</name>
    <name type="common">Barrel medic</name>
    <name type="synonym">Medicago tribuloides</name>
    <dbReference type="NCBI Taxonomy" id="3880"/>
    <lineage>
        <taxon>Eukaryota</taxon>
        <taxon>Viridiplantae</taxon>
        <taxon>Streptophyta</taxon>
        <taxon>Embryophyta</taxon>
        <taxon>Tracheophyta</taxon>
        <taxon>Spermatophyta</taxon>
        <taxon>Magnoliopsida</taxon>
        <taxon>eudicotyledons</taxon>
        <taxon>Gunneridae</taxon>
        <taxon>Pentapetalae</taxon>
        <taxon>rosids</taxon>
        <taxon>fabids</taxon>
        <taxon>Fabales</taxon>
        <taxon>Fabaceae</taxon>
        <taxon>Papilionoideae</taxon>
        <taxon>50 kb inversion clade</taxon>
        <taxon>NPAAA clade</taxon>
        <taxon>Hologalegina</taxon>
        <taxon>IRL clade</taxon>
        <taxon>Trifolieae</taxon>
        <taxon>Medicago</taxon>
    </lineage>
</organism>
<dbReference type="InterPro" id="IPR044630">
    <property type="entry name" value="SPA1/2/3/4"/>
</dbReference>
<dbReference type="GO" id="GO:0004672">
    <property type="term" value="F:protein kinase activity"/>
    <property type="evidence" value="ECO:0007669"/>
    <property type="project" value="InterPro"/>
</dbReference>
<dbReference type="SUPFAM" id="SSF56112">
    <property type="entry name" value="Protein kinase-like (PK-like)"/>
    <property type="match status" value="1"/>
</dbReference>
<dbReference type="GO" id="GO:0009640">
    <property type="term" value="P:photomorphogenesis"/>
    <property type="evidence" value="ECO:0007669"/>
    <property type="project" value="InterPro"/>
</dbReference>
<evidence type="ECO:0000256" key="3">
    <source>
        <dbReference type="PROSITE-ProRule" id="PRU00221"/>
    </source>
</evidence>
<dbReference type="SMART" id="SM00320">
    <property type="entry name" value="WD40"/>
    <property type="match status" value="7"/>
</dbReference>
<dbReference type="Gramene" id="rna45831">
    <property type="protein sequence ID" value="RHN39769.1"/>
    <property type="gene ID" value="gene45831"/>
</dbReference>
<dbReference type="InterPro" id="IPR015943">
    <property type="entry name" value="WD40/YVTN_repeat-like_dom_sf"/>
</dbReference>
<dbReference type="InterPro" id="IPR020472">
    <property type="entry name" value="WD40_PAC1"/>
</dbReference>
<dbReference type="EMBL" id="PSQE01000008">
    <property type="protein sequence ID" value="RHN39769.1"/>
    <property type="molecule type" value="Genomic_DNA"/>
</dbReference>
<gene>
    <name evidence="7" type="ORF">MtrunA17_Chr8g0347471</name>
</gene>
<dbReference type="PROSITE" id="PS50294">
    <property type="entry name" value="WD_REPEATS_REGION"/>
    <property type="match status" value="2"/>
</dbReference>
<keyword evidence="2" id="KW-0677">Repeat</keyword>
<dbReference type="PANTHER" id="PTHR44218:SF10">
    <property type="entry name" value="LIGASE COP1, PUTATIVE-RELATED"/>
    <property type="match status" value="1"/>
</dbReference>
<dbReference type="Gene3D" id="2.130.10.10">
    <property type="entry name" value="YVTN repeat-like/Quinoprotein amine dehydrogenase"/>
    <property type="match status" value="1"/>
</dbReference>
<evidence type="ECO:0000313" key="8">
    <source>
        <dbReference type="Proteomes" id="UP000265566"/>
    </source>
</evidence>
<dbReference type="Gene3D" id="1.10.510.10">
    <property type="entry name" value="Transferase(Phosphotransferase) domain 1"/>
    <property type="match status" value="1"/>
</dbReference>
<evidence type="ECO:0000259" key="6">
    <source>
        <dbReference type="PROSITE" id="PS50011"/>
    </source>
</evidence>
<dbReference type="PROSITE" id="PS50011">
    <property type="entry name" value="PROTEIN_KINASE_DOM"/>
    <property type="match status" value="1"/>
</dbReference>
<dbReference type="SUPFAM" id="SSF50978">
    <property type="entry name" value="WD40 repeat-like"/>
    <property type="match status" value="1"/>
</dbReference>
<feature type="coiled-coil region" evidence="4">
    <location>
        <begin position="491"/>
        <end position="518"/>
    </location>
</feature>
<dbReference type="InterPro" id="IPR001680">
    <property type="entry name" value="WD40_rpt"/>
</dbReference>
<proteinExistence type="predicted"/>
<dbReference type="InterPro" id="IPR011009">
    <property type="entry name" value="Kinase-like_dom_sf"/>
</dbReference>
<dbReference type="InterPro" id="IPR019775">
    <property type="entry name" value="WD40_repeat_CS"/>
</dbReference>
<keyword evidence="4" id="KW-0175">Coiled coil</keyword>
<feature type="compositionally biased region" description="Basic and acidic residues" evidence="5">
    <location>
        <begin position="8"/>
        <end position="17"/>
    </location>
</feature>
<comment type="caution">
    <text evidence="7">The sequence shown here is derived from an EMBL/GenBank/DDBJ whole genome shotgun (WGS) entry which is preliminary data.</text>
</comment>